<name>A0A6N9ZL77_9HYPH</name>
<feature type="transmembrane region" description="Helical" evidence="1">
    <location>
        <begin position="345"/>
        <end position="369"/>
    </location>
</feature>
<dbReference type="PANTHER" id="PTHR10728:SF40">
    <property type="entry name" value="PATATIN FAMILY PROTEIN"/>
    <property type="match status" value="1"/>
</dbReference>
<dbReference type="GO" id="GO:0005829">
    <property type="term" value="C:cytosol"/>
    <property type="evidence" value="ECO:0007669"/>
    <property type="project" value="TreeGrafter"/>
</dbReference>
<organism evidence="2 3">
    <name type="scientific">Rhizobium laguerreae</name>
    <dbReference type="NCBI Taxonomy" id="1076926"/>
    <lineage>
        <taxon>Bacteria</taxon>
        <taxon>Pseudomonadati</taxon>
        <taxon>Pseudomonadota</taxon>
        <taxon>Alphaproteobacteria</taxon>
        <taxon>Hyphomicrobiales</taxon>
        <taxon>Rhizobiaceae</taxon>
        <taxon>Rhizobium/Agrobacterium group</taxon>
        <taxon>Rhizobium</taxon>
    </lineage>
</organism>
<dbReference type="InterPro" id="IPR016035">
    <property type="entry name" value="Acyl_Trfase/lysoPLipase"/>
</dbReference>
<gene>
    <name evidence="2" type="ORF">GR206_24745</name>
</gene>
<accession>A0A6N9ZL77</accession>
<keyword evidence="1" id="KW-1133">Transmembrane helix</keyword>
<feature type="transmembrane region" description="Helical" evidence="1">
    <location>
        <begin position="152"/>
        <end position="174"/>
    </location>
</feature>
<reference evidence="2 3" key="1">
    <citation type="submission" date="2019-12" db="EMBL/GenBank/DDBJ databases">
        <title>Rhizobium genotypes associated with high levels of biological nitrogen fixation by grain legumes in a temperate-maritime cropping system.</title>
        <authorList>
            <person name="Maluk M."/>
            <person name="Francesc Ferrando Molina F."/>
            <person name="Lopez Del Egido L."/>
            <person name="Lafos M."/>
            <person name="Langarica-Fuentes A."/>
            <person name="Gebre Yohannes G."/>
            <person name="Young M.W."/>
            <person name="Martin P."/>
            <person name="Gantlett R."/>
            <person name="Kenicer G."/>
            <person name="Hawes C."/>
            <person name="Begg G.S."/>
            <person name="Quilliam R.S."/>
            <person name="Squire G.R."/>
            <person name="Poole P.S."/>
            <person name="Young P.W."/>
            <person name="Iannetta P.M."/>
            <person name="James E.K."/>
        </authorList>
    </citation>
    <scope>NUCLEOTIDE SEQUENCE [LARGE SCALE GENOMIC DNA]</scope>
    <source>
        <strain evidence="2 3">JHI2449</strain>
    </source>
</reference>
<keyword evidence="1" id="KW-0812">Transmembrane</keyword>
<sequence>MPEQPPAVRYTKDLQFVLDAEAQHLGTKPRHGLALSGGGIRSASFAAGVMQALVLGNVLKSVDYISTVSGGGYIGSSLTWWLKQGLPNGEPAGTEPHNFPFGARDQGPNTTAQNAVLDYVRFHGNYLSPSRQLNAISLAAGVIRIATVSLTVYFSCITLVMFVVFGLVGAPFANPDNYDKQLFHRFAIILAVILVCFFILSLLYSIYTLIYQLLQFSKSDQPWPSRRYKGRASWQGYFGWILASAVAFALLGLLPAIDYLSSKFEPEPFAVPFSGRWLTVPIILTSGLVILLWRGRTEPAETAVSTTGTRQLIGCSIILYSLFMSSFIASQYLYRLASAGPSLKIFCFLAGLLFVALVLGSLVNVNYLGIHRMYRDRLMELFLPNKESVTSNTWGLATNADGMTIETMCQPPHMRPYHLVNTNVVLVDSLKNKYKGRGGDSFIISPLFCGSEATGWCCSKAFMKKNDPGMTLATAMAISGAAANPNTGVAGAGFARNRLVATLMSLLNLRLGHWTPHPDPKKSWRLPPNFIFPGITSGVLVGRLSENSRVVDLTDGGHFDNLGLYELIRRRLPVIIVCDGSADPGAQCTDLATAIERIKIDFRTNVRFENEEFDLSKLQPGSAENVHPFDKRPLAKCGFAVGTITYEDHTKGTLLYIKATLTPGLTHDIYGYQNLHPAYPHETTTDQNFDETQFEAYRELGYHLAWQLLEANDGRRVHPDGKWLPCPDLPLRP</sequence>
<comment type="caution">
    <text evidence="2">The sequence shown here is derived from an EMBL/GenBank/DDBJ whole genome shotgun (WGS) entry which is preliminary data.</text>
</comment>
<dbReference type="Gene3D" id="3.40.1090.10">
    <property type="entry name" value="Cytosolic phospholipase A2 catalytic domain"/>
    <property type="match status" value="2"/>
</dbReference>
<feature type="transmembrane region" description="Helical" evidence="1">
    <location>
        <begin position="313"/>
        <end position="333"/>
    </location>
</feature>
<evidence type="ECO:0000313" key="2">
    <source>
        <dbReference type="EMBL" id="NEH94192.1"/>
    </source>
</evidence>
<feature type="transmembrane region" description="Helical" evidence="1">
    <location>
        <begin position="277"/>
        <end position="293"/>
    </location>
</feature>
<protein>
    <recommendedName>
        <fullName evidence="4">PNPLA domain-containing protein</fullName>
    </recommendedName>
</protein>
<proteinExistence type="predicted"/>
<feature type="transmembrane region" description="Helical" evidence="1">
    <location>
        <begin position="234"/>
        <end position="257"/>
    </location>
</feature>
<dbReference type="RefSeq" id="WP_163881569.1">
    <property type="nucleotide sequence ID" value="NZ_WUEP01000021.1"/>
</dbReference>
<evidence type="ECO:0000313" key="3">
    <source>
        <dbReference type="Proteomes" id="UP000468864"/>
    </source>
</evidence>
<dbReference type="AlphaFoldDB" id="A0A6N9ZL77"/>
<dbReference type="SUPFAM" id="SSF52151">
    <property type="entry name" value="FabD/lysophospholipase-like"/>
    <property type="match status" value="1"/>
</dbReference>
<dbReference type="GO" id="GO:0004623">
    <property type="term" value="F:phospholipase A2 activity"/>
    <property type="evidence" value="ECO:0007669"/>
    <property type="project" value="TreeGrafter"/>
</dbReference>
<dbReference type="EMBL" id="WUEP01000021">
    <property type="protein sequence ID" value="NEH94192.1"/>
    <property type="molecule type" value="Genomic_DNA"/>
</dbReference>
<feature type="transmembrane region" description="Helical" evidence="1">
    <location>
        <begin position="186"/>
        <end position="214"/>
    </location>
</feature>
<dbReference type="PANTHER" id="PTHR10728">
    <property type="entry name" value="CYTOSOLIC PHOSPHOLIPASE A2"/>
    <property type="match status" value="1"/>
</dbReference>
<dbReference type="Proteomes" id="UP000468864">
    <property type="component" value="Unassembled WGS sequence"/>
</dbReference>
<evidence type="ECO:0000256" key="1">
    <source>
        <dbReference type="SAM" id="Phobius"/>
    </source>
</evidence>
<evidence type="ECO:0008006" key="4">
    <source>
        <dbReference type="Google" id="ProtNLM"/>
    </source>
</evidence>
<dbReference type="GO" id="GO:0046475">
    <property type="term" value="P:glycerophospholipid catabolic process"/>
    <property type="evidence" value="ECO:0007669"/>
    <property type="project" value="TreeGrafter"/>
</dbReference>
<keyword evidence="1" id="KW-0472">Membrane</keyword>